<keyword evidence="2" id="KW-0472">Membrane</keyword>
<feature type="compositionally biased region" description="Polar residues" evidence="1">
    <location>
        <begin position="796"/>
        <end position="847"/>
    </location>
</feature>
<dbReference type="OrthoDB" id="5233646at2759"/>
<feature type="region of interest" description="Disordered" evidence="1">
    <location>
        <begin position="613"/>
        <end position="724"/>
    </location>
</feature>
<feature type="compositionally biased region" description="Low complexity" evidence="1">
    <location>
        <begin position="669"/>
        <end position="689"/>
    </location>
</feature>
<sequence length="877" mass="95562">MRPRFAAAAIVMAGHALAREPGPMDLQAGSWLGNDGNWSTVQVLLGSSSDLVQVLPSTSLSEFWAVGAGGCAPTQPQCITARGSVYKPWSSRTWSSWGVYELGTDYLGSTGVGLYGSDGLKLYSPIINFGFNMSDAVVSTINTTEFFLGYLGLNIGVGQFGQNEGHSILEKAVNPYGWLPSYTYGYTAGAHYRNMPVSLTLGGYDSARFVPHEIDFVLTASDKSPRPTVRGIQVNAKTKQAGWNGSSKILSTYNESFLALIDSTTPFLWLPEVVCDAFATAFNLTYNETFQVYTLTDDQYGRFRDSEDYSFTFSLSSPENRDNFGQPLDVPGVVNITVPMRSFIGTLQGPYKNKIAYGDPSVAYFMLRKQSNDKTPIIGRGFLQESYLITKYDQGSFRIHQAAFPKDPKADARLLPVNRTANSLYPGPPTNQPGTHTGLSVSQMVGLIAGLLVLCTVGIFITCCIWRRNVRKNKRREQAGLDDEFAKDTGSTIDPGSPRTPVSRILSKIARKKRSKRTIREPDMAEAHTFEAPNAEIYEIEAPLPPVELDGGCHEADVIGDEALGTDQHLTEYEIAKRKMARQLKGPVPAYAPPANGVFPSDEKRPIRPLNTLLIPSNDDVSPTRSAEGQTNASLPGMMPSPVSPRTGWGTHSTNELPSPVTASNPAHSTSSRSQTRSRRGTATSARSGVSQDHTASRSNSDRSTNDNTSSAQRGGIPQAAIQRAPIDPTKIVCLGPLPDNIQLFRQQVASKDGGSSAENPATRSLFKAEPHFSEGSLGSNYTDVENQYVEEMTRQESLSSRSHGTRPTQGTNQTIPPWNPSLQAGTSNAKTETTISRQRSNDSTSSGEHKEGRIDGPDLIHVPQMAEKRYSWEEER</sequence>
<reference evidence="4 5" key="1">
    <citation type="journal article" date="2015" name="Genome Announc.">
        <title>Draft Genome Sequence and Gene Annotation of the Entomopathogenic Fungus Verticillium hemipterigenum.</title>
        <authorList>
            <person name="Horn F."/>
            <person name="Habel A."/>
            <person name="Scharf D.H."/>
            <person name="Dworschak J."/>
            <person name="Brakhage A.A."/>
            <person name="Guthke R."/>
            <person name="Hertweck C."/>
            <person name="Linde J."/>
        </authorList>
    </citation>
    <scope>NUCLEOTIDE SEQUENCE [LARGE SCALE GENOMIC DNA]</scope>
</reference>
<keyword evidence="2" id="KW-1133">Transmembrane helix</keyword>
<evidence type="ECO:0000259" key="3">
    <source>
        <dbReference type="PROSITE" id="PS51767"/>
    </source>
</evidence>
<evidence type="ECO:0000313" key="4">
    <source>
        <dbReference type="EMBL" id="CEJ80404.1"/>
    </source>
</evidence>
<dbReference type="Pfam" id="PF00026">
    <property type="entry name" value="Asp"/>
    <property type="match status" value="1"/>
</dbReference>
<dbReference type="Proteomes" id="UP000039046">
    <property type="component" value="Unassembled WGS sequence"/>
</dbReference>
<evidence type="ECO:0000256" key="2">
    <source>
        <dbReference type="SAM" id="Phobius"/>
    </source>
</evidence>
<evidence type="ECO:0000313" key="5">
    <source>
        <dbReference type="Proteomes" id="UP000039046"/>
    </source>
</evidence>
<dbReference type="PROSITE" id="PS51767">
    <property type="entry name" value="PEPTIDASE_A1"/>
    <property type="match status" value="1"/>
</dbReference>
<dbReference type="SUPFAM" id="SSF50630">
    <property type="entry name" value="Acid proteases"/>
    <property type="match status" value="1"/>
</dbReference>
<feature type="compositionally biased region" description="Polar residues" evidence="1">
    <location>
        <begin position="619"/>
        <end position="634"/>
    </location>
</feature>
<feature type="compositionally biased region" description="Basic and acidic residues" evidence="1">
    <location>
        <begin position="848"/>
        <end position="859"/>
    </location>
</feature>
<organism evidence="4 5">
    <name type="scientific">[Torrubiella] hemipterigena</name>
    <dbReference type="NCBI Taxonomy" id="1531966"/>
    <lineage>
        <taxon>Eukaryota</taxon>
        <taxon>Fungi</taxon>
        <taxon>Dikarya</taxon>
        <taxon>Ascomycota</taxon>
        <taxon>Pezizomycotina</taxon>
        <taxon>Sordariomycetes</taxon>
        <taxon>Hypocreomycetidae</taxon>
        <taxon>Hypocreales</taxon>
        <taxon>Clavicipitaceae</taxon>
        <taxon>Clavicipitaceae incertae sedis</taxon>
        <taxon>'Torrubiella' clade</taxon>
    </lineage>
</organism>
<dbReference type="InterPro" id="IPR021109">
    <property type="entry name" value="Peptidase_aspartic_dom_sf"/>
</dbReference>
<dbReference type="EMBL" id="CDHN01000001">
    <property type="protein sequence ID" value="CEJ80404.1"/>
    <property type="molecule type" value="Genomic_DNA"/>
</dbReference>
<gene>
    <name evidence="4" type="ORF">VHEMI00587</name>
</gene>
<dbReference type="Gene3D" id="2.40.70.10">
    <property type="entry name" value="Acid Proteases"/>
    <property type="match status" value="1"/>
</dbReference>
<feature type="region of interest" description="Disordered" evidence="1">
    <location>
        <begin position="793"/>
        <end position="877"/>
    </location>
</feature>
<dbReference type="STRING" id="1531966.A0A0A1T4X7"/>
<keyword evidence="5" id="KW-1185">Reference proteome</keyword>
<dbReference type="HOGENOM" id="CLU_009988_1_0_1"/>
<feature type="domain" description="Peptidase A1" evidence="3">
    <location>
        <begin position="39"/>
        <end position="402"/>
    </location>
</feature>
<dbReference type="AlphaFoldDB" id="A0A0A1T4X7"/>
<name>A0A0A1T4X7_9HYPO</name>
<evidence type="ECO:0000256" key="1">
    <source>
        <dbReference type="SAM" id="MobiDB-lite"/>
    </source>
</evidence>
<feature type="compositionally biased region" description="Basic and acidic residues" evidence="1">
    <location>
        <begin position="867"/>
        <end position="877"/>
    </location>
</feature>
<accession>A0A0A1T4X7</accession>
<keyword evidence="2" id="KW-0812">Transmembrane</keyword>
<proteinExistence type="predicted"/>
<feature type="compositionally biased region" description="Polar residues" evidence="1">
    <location>
        <begin position="650"/>
        <end position="668"/>
    </location>
</feature>
<dbReference type="InterPro" id="IPR033121">
    <property type="entry name" value="PEPTIDASE_A1"/>
</dbReference>
<feature type="transmembrane region" description="Helical" evidence="2">
    <location>
        <begin position="444"/>
        <end position="466"/>
    </location>
</feature>
<protein>
    <recommendedName>
        <fullName evidence="3">Peptidase A1 domain-containing protein</fullName>
    </recommendedName>
</protein>